<evidence type="ECO:0000313" key="6">
    <source>
        <dbReference type="EMBL" id="BAY57903.1"/>
    </source>
</evidence>
<name>A0A1Z4JMN4_LEPBY</name>
<reference evidence="6 7" key="1">
    <citation type="submission" date="2017-06" db="EMBL/GenBank/DDBJ databases">
        <title>Genome sequencing of cyanobaciteial culture collection at National Institute for Environmental Studies (NIES).</title>
        <authorList>
            <person name="Hirose Y."/>
            <person name="Shimura Y."/>
            <person name="Fujisawa T."/>
            <person name="Nakamura Y."/>
            <person name="Kawachi M."/>
        </authorList>
    </citation>
    <scope>NUCLEOTIDE SEQUENCE [LARGE SCALE GENOMIC DNA]</scope>
    <source>
        <strain evidence="6 7">NIES-2135</strain>
    </source>
</reference>
<evidence type="ECO:0000256" key="3">
    <source>
        <dbReference type="ARBA" id="ARBA00013368"/>
    </source>
</evidence>
<dbReference type="SUPFAM" id="SSF52540">
    <property type="entry name" value="P-loop containing nucleoside triphosphate hydrolases"/>
    <property type="match status" value="1"/>
</dbReference>
<dbReference type="Proteomes" id="UP000217895">
    <property type="component" value="Chromosome"/>
</dbReference>
<dbReference type="GO" id="GO:0006302">
    <property type="term" value="P:double-strand break repair"/>
    <property type="evidence" value="ECO:0007669"/>
    <property type="project" value="InterPro"/>
</dbReference>
<evidence type="ECO:0000259" key="5">
    <source>
        <dbReference type="Pfam" id="PF13476"/>
    </source>
</evidence>
<feature type="coiled-coil region" evidence="4">
    <location>
        <begin position="352"/>
        <end position="437"/>
    </location>
</feature>
<accession>A0A1Z4JMN4</accession>
<dbReference type="PANTHER" id="PTHR32114:SF2">
    <property type="entry name" value="ABC TRANSPORTER ABCH.3"/>
    <property type="match status" value="1"/>
</dbReference>
<dbReference type="EMBL" id="AP018203">
    <property type="protein sequence ID" value="BAY57903.1"/>
    <property type="molecule type" value="Genomic_DNA"/>
</dbReference>
<evidence type="ECO:0000256" key="4">
    <source>
        <dbReference type="SAM" id="Coils"/>
    </source>
</evidence>
<evidence type="ECO:0000256" key="1">
    <source>
        <dbReference type="ARBA" id="ARBA00006930"/>
    </source>
</evidence>
<dbReference type="InterPro" id="IPR038729">
    <property type="entry name" value="Rad50/SbcC_AAA"/>
</dbReference>
<keyword evidence="4" id="KW-0175">Coiled coil</keyword>
<protein>
    <recommendedName>
        <fullName evidence="3">Nuclease SbcCD subunit C</fullName>
    </recommendedName>
</protein>
<organism evidence="6 7">
    <name type="scientific">Leptolyngbya boryana NIES-2135</name>
    <dbReference type="NCBI Taxonomy" id="1973484"/>
    <lineage>
        <taxon>Bacteria</taxon>
        <taxon>Bacillati</taxon>
        <taxon>Cyanobacteriota</taxon>
        <taxon>Cyanophyceae</taxon>
        <taxon>Leptolyngbyales</taxon>
        <taxon>Leptolyngbyaceae</taxon>
        <taxon>Leptolyngbya group</taxon>
        <taxon>Leptolyngbya</taxon>
    </lineage>
</organism>
<dbReference type="PANTHER" id="PTHR32114">
    <property type="entry name" value="ABC TRANSPORTER ABCH.3"/>
    <property type="match status" value="1"/>
</dbReference>
<sequence>MEILSVSLKNFKFHSDRSFSFQPGTNAICGENGAGKTSILEAIAWVLFDYSGAYTKDDLIRNGSNSAQAAVNFVSSRDQRTYTVTRCTRSSYTIYDPELNERLDYTKKEDVLPWLREHLGVPAGTNLGQLFRNTIGVPQGTFTIDFLGTAEERKKVFDPILKVEEYKKVFKELGDLEKFAKAQSESLERDIQQYDESLQEWDELTATQQGLTQTILQIQTDLNHWQQRHEELKDEQAKWSEIESQVQQVTLQLETVSGQIRAEQLNVDRLKTELDRAEKSVALCTERRDSYQAYTQADQALQEFDRSRSQQEKLLKERQKLAESLGAYQTKLAVLAQKGERRSQIETELKQLEPLIEQQSQLEQEQSQLNEKLQSCQSWKQTIQRDEKRLAQLQQRQKQLGEEIERLEGLGAIVKQIPQLEEQQSRYQQQLSRIEAATQFDSDLRQILAQAQHREGIQANHIQTATLTLQELQQAAPSWQPRIESVLATIANSSKLNNHLMRDLQGILDDLSEQLLADRLKQRLGEVQTQLKTIREQESQYRKLEAKFDEEEKLDSEIAELRSLITEHQSQLAAEPELREQLAHLAGQLQTLENPRGRSSILQKELKTLTQLDSELLKAQADLKQAEDEIKTIDDALKAFENLADQIREQQLRRDQYKEDYQIYLEHQQSANSFKGRKTQYEDAIAQLKQLEEKQAEFTNQKAQLAETYDPEQVKAIKTEYEAANNQRISLSTRLPIESQRLEECETRLSKLKTIQQKRTETQAQLKQKQKTERFIKAARKFYKEAAPRITERYVQSISHEADRLFRELLNRPNVALEWTRDYEIMVQEGAHSRRFINLSGGEQMCAALAVRLALLKVLADIDIAFFDEPTTNMDRPRRESLAEAIANIKSFRQLFVISHDDTFEKVTENVILVEREA</sequence>
<evidence type="ECO:0000256" key="2">
    <source>
        <dbReference type="ARBA" id="ARBA00011322"/>
    </source>
</evidence>
<dbReference type="Pfam" id="PF13476">
    <property type="entry name" value="AAA_23"/>
    <property type="match status" value="1"/>
</dbReference>
<comment type="subunit">
    <text evidence="2">Heterodimer of SbcC and SbcD.</text>
</comment>
<feature type="coiled-coil region" evidence="4">
    <location>
        <begin position="177"/>
        <end position="317"/>
    </location>
</feature>
<feature type="coiled-coil region" evidence="4">
    <location>
        <begin position="602"/>
        <end position="708"/>
    </location>
</feature>
<comment type="similarity">
    <text evidence="1">Belongs to the SMC family. SbcC subfamily.</text>
</comment>
<feature type="domain" description="Rad50/SbcC-type AAA" evidence="5">
    <location>
        <begin position="5"/>
        <end position="212"/>
    </location>
</feature>
<dbReference type="GO" id="GO:0016887">
    <property type="term" value="F:ATP hydrolysis activity"/>
    <property type="evidence" value="ECO:0007669"/>
    <property type="project" value="InterPro"/>
</dbReference>
<keyword evidence="7" id="KW-1185">Reference proteome</keyword>
<dbReference type="AlphaFoldDB" id="A0A1Z4JMN4"/>
<dbReference type="InterPro" id="IPR027417">
    <property type="entry name" value="P-loop_NTPase"/>
</dbReference>
<proteinExistence type="inferred from homology"/>
<dbReference type="Gene3D" id="3.40.50.300">
    <property type="entry name" value="P-loop containing nucleotide triphosphate hydrolases"/>
    <property type="match status" value="2"/>
</dbReference>
<evidence type="ECO:0000313" key="7">
    <source>
        <dbReference type="Proteomes" id="UP000217895"/>
    </source>
</evidence>
<feature type="coiled-coil region" evidence="4">
    <location>
        <begin position="517"/>
        <end position="571"/>
    </location>
</feature>
<gene>
    <name evidence="6" type="ORF">NIES2135_47750</name>
</gene>